<dbReference type="EMBL" id="CP000747">
    <property type="protein sequence ID" value="ACG79437.1"/>
    <property type="molecule type" value="Genomic_DNA"/>
</dbReference>
<evidence type="ECO:0000259" key="4">
    <source>
        <dbReference type="Pfam" id="PF13629"/>
    </source>
</evidence>
<evidence type="ECO:0000256" key="2">
    <source>
        <dbReference type="SAM" id="SignalP"/>
    </source>
</evidence>
<dbReference type="Proteomes" id="UP000001868">
    <property type="component" value="Chromosome"/>
</dbReference>
<proteinExistence type="inferred from homology"/>
<dbReference type="InterPro" id="IPR004845">
    <property type="entry name" value="T2SS_GspD_CS"/>
</dbReference>
<comment type="similarity">
    <text evidence="1">Belongs to the bacterial secretin family.</text>
</comment>
<evidence type="ECO:0000256" key="1">
    <source>
        <dbReference type="RuleBase" id="RU004003"/>
    </source>
</evidence>
<dbReference type="AlphaFoldDB" id="B4R9H7"/>
<dbReference type="InterPro" id="IPR001775">
    <property type="entry name" value="GspD/PilQ"/>
</dbReference>
<protein>
    <submittedName>
        <fullName evidence="5">Flp pilus assembly protein, secretin CpaC</fullName>
    </submittedName>
</protein>
<dbReference type="Pfam" id="PF13629">
    <property type="entry name" value="T2SS-T3SS_pil_N"/>
    <property type="match status" value="1"/>
</dbReference>
<feature type="domain" description="Type II/III secretion system secretin-like" evidence="3">
    <location>
        <begin position="237"/>
        <end position="395"/>
    </location>
</feature>
<reference evidence="5 6" key="1">
    <citation type="journal article" date="2008" name="BMC Genomics">
        <title>Complete genome of Phenylobacterium zucineum - a novel facultative intracellular bacterium isolated from human erythroleukemia cell line K562.</title>
        <authorList>
            <person name="Luo Y."/>
            <person name="Xu X."/>
            <person name="Ding Z."/>
            <person name="Liu Z."/>
            <person name="Zhang B."/>
            <person name="Yan Z."/>
            <person name="Sun J."/>
            <person name="Hu S."/>
            <person name="Hu X."/>
        </authorList>
    </citation>
    <scope>NUCLEOTIDE SEQUENCE [LARGE SCALE GENOMIC DNA]</scope>
    <source>
        <strain evidence="5 6">HLK1</strain>
    </source>
</reference>
<feature type="signal peptide" evidence="2">
    <location>
        <begin position="1"/>
        <end position="24"/>
    </location>
</feature>
<dbReference type="STRING" id="450851.PHZ_c3028"/>
<dbReference type="HOGENOM" id="CLU_017952_2_0_5"/>
<dbReference type="InterPro" id="IPR004846">
    <property type="entry name" value="T2SS/T3SS_dom"/>
</dbReference>
<dbReference type="RefSeq" id="WP_012523575.1">
    <property type="nucleotide sequence ID" value="NC_011144.1"/>
</dbReference>
<keyword evidence="6" id="KW-1185">Reference proteome</keyword>
<evidence type="ECO:0000259" key="3">
    <source>
        <dbReference type="Pfam" id="PF00263"/>
    </source>
</evidence>
<feature type="domain" description="Pilus formation protein N-terminal" evidence="4">
    <location>
        <begin position="37"/>
        <end position="106"/>
    </location>
</feature>
<dbReference type="Pfam" id="PF00263">
    <property type="entry name" value="Secretin"/>
    <property type="match status" value="1"/>
</dbReference>
<sequence>MLNTRTALGAFACAFALAAAVPHAAPAQELRSEPAPRRSIHVPRDKSLSFRLAQPAARIVVSQPEIAKVTATSDRSFYVQGLEFGSTNMLVYGPGGRLLEVLDIRVGYDAEGLQQDLAAAFPNEPLRVRNLGEALMLTGEVTDTGVQYKAEAIAQRYAPDGLISRVSVRASQQVVLEVRVLEATRSALQDIGVEGAIGNNSWAVAFGNGLIGASPAAGALGISGGWGDTRIDLMLTALEEKGVVRTLARPNLVAIPGQKATFHAGGEYPYPVPQRDDLISLEFRKYGVELTFTPVVQDNGLIRLDVEPEVSQLDFTNSLRVQGFTVPGLIVRRTHTTVELKPGESLAIGGLFQREYTNALRQVPGIGDVPVLGSLFRSARWKKAETELVVIVTPKFASTADMAAAEAMRTPPGREPTTPDLLLRGRALDKSITEEGAP</sequence>
<evidence type="ECO:0000313" key="5">
    <source>
        <dbReference type="EMBL" id="ACG79437.1"/>
    </source>
</evidence>
<dbReference type="PRINTS" id="PR00811">
    <property type="entry name" value="BCTERIALGSPD"/>
</dbReference>
<organism evidence="5 6">
    <name type="scientific">Phenylobacterium zucineum (strain HLK1)</name>
    <dbReference type="NCBI Taxonomy" id="450851"/>
    <lineage>
        <taxon>Bacteria</taxon>
        <taxon>Pseudomonadati</taxon>
        <taxon>Pseudomonadota</taxon>
        <taxon>Alphaproteobacteria</taxon>
        <taxon>Caulobacterales</taxon>
        <taxon>Caulobacteraceae</taxon>
        <taxon>Phenylobacterium</taxon>
    </lineage>
</organism>
<dbReference type="eggNOG" id="COG4964">
    <property type="taxonomic scope" value="Bacteria"/>
</dbReference>
<dbReference type="InterPro" id="IPR050810">
    <property type="entry name" value="Bact_Secretion_Sys_Channel"/>
</dbReference>
<dbReference type="PROSITE" id="PS00875">
    <property type="entry name" value="T2SP_D"/>
    <property type="match status" value="1"/>
</dbReference>
<dbReference type="OrthoDB" id="9775455at2"/>
<dbReference type="GO" id="GO:0015627">
    <property type="term" value="C:type II protein secretion system complex"/>
    <property type="evidence" value="ECO:0007669"/>
    <property type="project" value="TreeGrafter"/>
</dbReference>
<name>B4R9H7_PHEZH</name>
<dbReference type="InterPro" id="IPR032789">
    <property type="entry name" value="T2SS-T3SS_pil_N"/>
</dbReference>
<gene>
    <name evidence="5" type="primary">cpaC</name>
    <name evidence="5" type="ordered locus">PHZ_c3028</name>
</gene>
<evidence type="ECO:0000313" key="6">
    <source>
        <dbReference type="Proteomes" id="UP000001868"/>
    </source>
</evidence>
<dbReference type="PANTHER" id="PTHR30332:SF17">
    <property type="entry name" value="TYPE IV PILIATION SYSTEM PROTEIN DR_0774-RELATED"/>
    <property type="match status" value="1"/>
</dbReference>
<feature type="chain" id="PRO_5002825195" evidence="2">
    <location>
        <begin position="25"/>
        <end position="438"/>
    </location>
</feature>
<dbReference type="GO" id="GO:0009306">
    <property type="term" value="P:protein secretion"/>
    <property type="evidence" value="ECO:0007669"/>
    <property type="project" value="InterPro"/>
</dbReference>
<dbReference type="KEGG" id="pzu:PHZ_c3028"/>
<dbReference type="PANTHER" id="PTHR30332">
    <property type="entry name" value="PROBABLE GENERAL SECRETION PATHWAY PROTEIN D"/>
    <property type="match status" value="1"/>
</dbReference>
<accession>B4R9H7</accession>
<keyword evidence="2" id="KW-0732">Signal</keyword>